<evidence type="ECO:0000313" key="2">
    <source>
        <dbReference type="Proteomes" id="UP000176634"/>
    </source>
</evidence>
<protein>
    <submittedName>
        <fullName evidence="1">Uncharacterized protein</fullName>
    </submittedName>
</protein>
<comment type="caution">
    <text evidence="1">The sequence shown here is derived from an EMBL/GenBank/DDBJ whole genome shotgun (WGS) entry which is preliminary data.</text>
</comment>
<organism evidence="1 2">
    <name type="scientific">Candidatus Magasanikbacteria bacterium RIFOXYD1_FULL_40_23</name>
    <dbReference type="NCBI Taxonomy" id="1798705"/>
    <lineage>
        <taxon>Bacteria</taxon>
        <taxon>Candidatus Magasanikiibacteriota</taxon>
    </lineage>
</organism>
<dbReference type="AlphaFoldDB" id="A0A1F6PBF3"/>
<gene>
    <name evidence="1" type="ORF">A2563_01660</name>
</gene>
<evidence type="ECO:0000313" key="1">
    <source>
        <dbReference type="EMBL" id="OGH93293.1"/>
    </source>
</evidence>
<dbReference type="EMBL" id="MFRA01000001">
    <property type="protein sequence ID" value="OGH93293.1"/>
    <property type="molecule type" value="Genomic_DNA"/>
</dbReference>
<accession>A0A1F6PBF3</accession>
<dbReference type="Proteomes" id="UP000176634">
    <property type="component" value="Unassembled WGS sequence"/>
</dbReference>
<proteinExistence type="predicted"/>
<reference evidence="1 2" key="1">
    <citation type="journal article" date="2016" name="Nat. Commun.">
        <title>Thousands of microbial genomes shed light on interconnected biogeochemical processes in an aquifer system.</title>
        <authorList>
            <person name="Anantharaman K."/>
            <person name="Brown C.T."/>
            <person name="Hug L.A."/>
            <person name="Sharon I."/>
            <person name="Castelle C.J."/>
            <person name="Probst A.J."/>
            <person name="Thomas B.C."/>
            <person name="Singh A."/>
            <person name="Wilkins M.J."/>
            <person name="Karaoz U."/>
            <person name="Brodie E.L."/>
            <person name="Williams K.H."/>
            <person name="Hubbard S.S."/>
            <person name="Banfield J.F."/>
        </authorList>
    </citation>
    <scope>NUCLEOTIDE SEQUENCE [LARGE SCALE GENOMIC DNA]</scope>
</reference>
<name>A0A1F6PBF3_9BACT</name>
<sequence>MEARVLKVSATIEILDRLTNLLSKPVQRYNWENLREDLGEKELWDYLGDICPRFHHSPPYETLRVMSFLPFPE</sequence>